<evidence type="ECO:0000313" key="3">
    <source>
        <dbReference type="Proteomes" id="UP000319296"/>
    </source>
</evidence>
<dbReference type="Gene3D" id="3.30.460.10">
    <property type="entry name" value="Beta Polymerase, domain 2"/>
    <property type="match status" value="1"/>
</dbReference>
<organism evidence="2 3">
    <name type="scientific">Candidatus Acididesulfobacter diazotrophicus</name>
    <dbReference type="NCBI Taxonomy" id="2597226"/>
    <lineage>
        <taxon>Bacteria</taxon>
        <taxon>Deltaproteobacteria</taxon>
        <taxon>Candidatus Acidulodesulfobacterales</taxon>
        <taxon>Candidatus Acididesulfobacter</taxon>
    </lineage>
</organism>
<dbReference type="CDD" id="cd05403">
    <property type="entry name" value="NT_KNTase_like"/>
    <property type="match status" value="1"/>
</dbReference>
<reference evidence="2 3" key="1">
    <citation type="journal article" date="2019" name="ISME J.">
        <title>Insights into ecological role of a new deltaproteobacterial order Candidatus Acidulodesulfobacterales by metagenomics and metatranscriptomics.</title>
        <authorList>
            <person name="Tan S."/>
            <person name="Liu J."/>
            <person name="Fang Y."/>
            <person name="Hedlund B.P."/>
            <person name="Lian Z.H."/>
            <person name="Huang L.Y."/>
            <person name="Li J.T."/>
            <person name="Huang L.N."/>
            <person name="Li W.J."/>
            <person name="Jiang H.C."/>
            <person name="Dong H.L."/>
            <person name="Shu W.S."/>
        </authorList>
    </citation>
    <scope>NUCLEOTIDE SEQUENCE [LARGE SCALE GENOMIC DNA]</scope>
    <source>
        <strain evidence="2">AP1</strain>
    </source>
</reference>
<dbReference type="Proteomes" id="UP000319296">
    <property type="component" value="Unassembled WGS sequence"/>
</dbReference>
<dbReference type="InterPro" id="IPR043519">
    <property type="entry name" value="NT_sf"/>
</dbReference>
<gene>
    <name evidence="2" type="ORF">EVG15_05105</name>
</gene>
<comment type="caution">
    <text evidence="2">The sequence shown here is derived from an EMBL/GenBank/DDBJ whole genome shotgun (WGS) entry which is preliminary data.</text>
</comment>
<evidence type="ECO:0000259" key="1">
    <source>
        <dbReference type="Pfam" id="PF18765"/>
    </source>
</evidence>
<evidence type="ECO:0000313" key="2">
    <source>
        <dbReference type="EMBL" id="RZD18576.1"/>
    </source>
</evidence>
<dbReference type="InterPro" id="IPR041633">
    <property type="entry name" value="Polbeta"/>
</dbReference>
<proteinExistence type="predicted"/>
<sequence length="99" mass="11649">MNTQLRYKENELEKIIDIIKQYDNTAEIIFFGSRTDLSKRGGDIDIMIKLHNIDNIIKRKIRVELIKAIGDRKIDLILTEDINKNAFIKNIYHTGIKFD</sequence>
<accession>A0A519BMS3</accession>
<protein>
    <submittedName>
        <fullName evidence="2">Nucleotidyltransferase domain-containing protein</fullName>
    </submittedName>
</protein>
<name>A0A519BMS3_9DELT</name>
<dbReference type="SUPFAM" id="SSF81301">
    <property type="entry name" value="Nucleotidyltransferase"/>
    <property type="match status" value="1"/>
</dbReference>
<dbReference type="AlphaFoldDB" id="A0A519BMS3"/>
<feature type="domain" description="Polymerase beta nucleotidyltransferase" evidence="1">
    <location>
        <begin position="13"/>
        <end position="96"/>
    </location>
</feature>
<keyword evidence="2" id="KW-0808">Transferase</keyword>
<dbReference type="GO" id="GO:0016740">
    <property type="term" value="F:transferase activity"/>
    <property type="evidence" value="ECO:0007669"/>
    <property type="project" value="UniProtKB-KW"/>
</dbReference>
<dbReference type="EMBL" id="SGBB01000007">
    <property type="protein sequence ID" value="RZD18576.1"/>
    <property type="molecule type" value="Genomic_DNA"/>
</dbReference>
<dbReference type="Pfam" id="PF18765">
    <property type="entry name" value="Polbeta"/>
    <property type="match status" value="1"/>
</dbReference>